<dbReference type="Proteomes" id="UP001310386">
    <property type="component" value="Unassembled WGS sequence"/>
</dbReference>
<dbReference type="SMART" id="SM00822">
    <property type="entry name" value="PKS_KR"/>
    <property type="match status" value="1"/>
</dbReference>
<evidence type="ECO:0000256" key="3">
    <source>
        <dbReference type="RuleBase" id="RU000363"/>
    </source>
</evidence>
<dbReference type="PANTHER" id="PTHR45024">
    <property type="entry name" value="DEHYDROGENASES, SHORT CHAIN"/>
    <property type="match status" value="1"/>
</dbReference>
<proteinExistence type="inferred from homology"/>
<dbReference type="PRINTS" id="PR00080">
    <property type="entry name" value="SDRFAMILY"/>
</dbReference>
<dbReference type="InterPro" id="IPR036291">
    <property type="entry name" value="NAD(P)-bd_dom_sf"/>
</dbReference>
<dbReference type="InterPro" id="IPR002347">
    <property type="entry name" value="SDR_fam"/>
</dbReference>
<dbReference type="SUPFAM" id="SSF51735">
    <property type="entry name" value="NAD(P)-binding Rossmann-fold domains"/>
    <property type="match status" value="1"/>
</dbReference>
<organism evidence="5 6">
    <name type="scientific">Ferviditalea candida</name>
    <dbReference type="NCBI Taxonomy" id="3108399"/>
    <lineage>
        <taxon>Bacteria</taxon>
        <taxon>Bacillati</taxon>
        <taxon>Bacillota</taxon>
        <taxon>Bacilli</taxon>
        <taxon>Bacillales</taxon>
        <taxon>Paenibacillaceae</taxon>
        <taxon>Ferviditalea</taxon>
    </lineage>
</organism>
<accession>A0ABU5ZG95</accession>
<evidence type="ECO:0000313" key="5">
    <source>
        <dbReference type="EMBL" id="MEB3101519.1"/>
    </source>
</evidence>
<keyword evidence="6" id="KW-1185">Reference proteome</keyword>
<evidence type="ECO:0000313" key="6">
    <source>
        <dbReference type="Proteomes" id="UP001310386"/>
    </source>
</evidence>
<gene>
    <name evidence="5" type="ORF">VF724_07565</name>
</gene>
<dbReference type="PROSITE" id="PS00061">
    <property type="entry name" value="ADH_SHORT"/>
    <property type="match status" value="1"/>
</dbReference>
<comment type="caution">
    <text evidence="5">The sequence shown here is derived from an EMBL/GenBank/DDBJ whole genome shotgun (WGS) entry which is preliminary data.</text>
</comment>
<evidence type="ECO:0000256" key="1">
    <source>
        <dbReference type="ARBA" id="ARBA00006484"/>
    </source>
</evidence>
<dbReference type="PANTHER" id="PTHR45024:SF2">
    <property type="entry name" value="SCP2 DOMAIN-CONTAINING PROTEIN"/>
    <property type="match status" value="1"/>
</dbReference>
<sequence>MTEGCESVVPDLKNKVILVTGAGRGIGRGIAEYCLNQGASVVIAEIDPDRVAAASKALSRYENRILGVTETVSTMEGASRTVQASVERFGRVDVLVNNAALTKDRSIIRMSEQEFDEVIATNLKGAFNCTKSVLPQMLEQGAGRIINMTAVSGFSGNPGQTNYAAAKGGLMAMTLTWSAELSRKNIAVNAVIPAAWTEMSETIPTEGLIQAVGEEMYRRLRSRKPSQVAPLIGFLASDAARGITGQCFSIAGRELAVWGFARPVVQAEAPDEEWTMDSLETFVKEKNNLWQKPVEPFI</sequence>
<feature type="domain" description="Ketoreductase" evidence="4">
    <location>
        <begin position="15"/>
        <end position="199"/>
    </location>
</feature>
<evidence type="ECO:0000259" key="4">
    <source>
        <dbReference type="SMART" id="SM00822"/>
    </source>
</evidence>
<dbReference type="PRINTS" id="PR00081">
    <property type="entry name" value="GDHRDH"/>
</dbReference>
<dbReference type="InterPro" id="IPR057326">
    <property type="entry name" value="KR_dom"/>
</dbReference>
<dbReference type="EMBL" id="JAYJLD010000008">
    <property type="protein sequence ID" value="MEB3101519.1"/>
    <property type="molecule type" value="Genomic_DNA"/>
</dbReference>
<reference evidence="5" key="1">
    <citation type="submission" date="2023-12" db="EMBL/GenBank/DDBJ databases">
        <title>Fervidustalea candida gen. nov., sp. nov., a novel member of the family Paenibacillaceae isolated from a geothermal area.</title>
        <authorList>
            <person name="Li W.-J."/>
            <person name="Jiao J.-Y."/>
            <person name="Chen Y."/>
        </authorList>
    </citation>
    <scope>NUCLEOTIDE SEQUENCE</scope>
    <source>
        <strain evidence="5">SYSU GA230002</strain>
    </source>
</reference>
<dbReference type="InterPro" id="IPR020904">
    <property type="entry name" value="Sc_DH/Rdtase_CS"/>
</dbReference>
<dbReference type="Gene3D" id="3.40.50.720">
    <property type="entry name" value="NAD(P)-binding Rossmann-like Domain"/>
    <property type="match status" value="1"/>
</dbReference>
<protein>
    <submittedName>
        <fullName evidence="5">SDR family NAD(P)-dependent oxidoreductase</fullName>
    </submittedName>
</protein>
<comment type="similarity">
    <text evidence="1 3">Belongs to the short-chain dehydrogenases/reductases (SDR) family.</text>
</comment>
<dbReference type="InterPro" id="IPR051687">
    <property type="entry name" value="Peroxisomal_Beta-Oxidation"/>
</dbReference>
<name>A0ABU5ZG95_9BACL</name>
<keyword evidence="2" id="KW-0560">Oxidoreductase</keyword>
<dbReference type="Pfam" id="PF00106">
    <property type="entry name" value="adh_short"/>
    <property type="match status" value="1"/>
</dbReference>
<evidence type="ECO:0000256" key="2">
    <source>
        <dbReference type="ARBA" id="ARBA00023002"/>
    </source>
</evidence>
<dbReference type="RefSeq" id="WP_371753637.1">
    <property type="nucleotide sequence ID" value="NZ_JAYJLD010000008.1"/>
</dbReference>